<proteinExistence type="predicted"/>
<organism evidence="1 2">
    <name type="scientific">Euzebya pacifica</name>
    <dbReference type="NCBI Taxonomy" id="1608957"/>
    <lineage>
        <taxon>Bacteria</taxon>
        <taxon>Bacillati</taxon>
        <taxon>Actinomycetota</taxon>
        <taxon>Nitriliruptoria</taxon>
        <taxon>Euzebyales</taxon>
    </lineage>
</organism>
<dbReference type="AlphaFoldDB" id="A0A346Y6Z8"/>
<accession>A0A346Y6Z8</accession>
<evidence type="ECO:0000313" key="1">
    <source>
        <dbReference type="EMBL" id="AXV10245.1"/>
    </source>
</evidence>
<name>A0A346Y6Z8_9ACTN</name>
<dbReference type="EMBL" id="CP031166">
    <property type="protein sequence ID" value="AXV10245.1"/>
    <property type="molecule type" value="Genomic_DNA"/>
</dbReference>
<dbReference type="OrthoDB" id="134501at2"/>
<sequence>MAARTVVCGKTLIDGRTCRRKHQPGRPCGAKHRVVIGEGRVAPQIASFGGDARRVRAFHRLVALTDPITGRVARPIKIYPSGPFRRLYDGIRERVER</sequence>
<geneLocation type="plasmid" evidence="2">
    <name>pedy32-46i</name>
</geneLocation>
<dbReference type="KEGG" id="euz:DVS28_b0505"/>
<evidence type="ECO:0000313" key="2">
    <source>
        <dbReference type="Proteomes" id="UP000264006"/>
    </source>
</evidence>
<dbReference type="Proteomes" id="UP000264006">
    <property type="component" value="Plasmid pEDY32-46I"/>
</dbReference>
<protein>
    <submittedName>
        <fullName evidence="1">Uncharacterized protein</fullName>
    </submittedName>
</protein>
<gene>
    <name evidence="1" type="ORF">DVS28_b0505</name>
</gene>
<keyword evidence="1" id="KW-0614">Plasmid</keyword>
<keyword evidence="2" id="KW-1185">Reference proteome</keyword>
<reference evidence="1 2" key="1">
    <citation type="submission" date="2018-09" db="EMBL/GenBank/DDBJ databases">
        <title>Complete genome sequence of Euzebya sp. DY32-46 isolated from seawater of Pacific Ocean.</title>
        <authorList>
            <person name="Xu L."/>
            <person name="Wu Y.-H."/>
            <person name="Xu X.-W."/>
        </authorList>
    </citation>
    <scope>NUCLEOTIDE SEQUENCE [LARGE SCALE GENOMIC DNA]</scope>
    <source>
        <strain evidence="1 2">DY32-46</strain>
        <plasmid evidence="2">pedy32-46i</plasmid>
    </source>
</reference>